<feature type="transmembrane region" description="Helical" evidence="1">
    <location>
        <begin position="73"/>
        <end position="92"/>
    </location>
</feature>
<dbReference type="OrthoDB" id="583466at2"/>
<reference evidence="2 3" key="1">
    <citation type="submission" date="2016-10" db="EMBL/GenBank/DDBJ databases">
        <authorList>
            <person name="de Groot N.N."/>
        </authorList>
    </citation>
    <scope>NUCLEOTIDE SEQUENCE [LARGE SCALE GENOMIC DNA]</scope>
    <source>
        <strain evidence="2 3">DSM 26915</strain>
    </source>
</reference>
<keyword evidence="1" id="KW-1133">Transmembrane helix</keyword>
<protein>
    <recommendedName>
        <fullName evidence="4">DUF4345 domain-containing protein</fullName>
    </recommendedName>
</protein>
<dbReference type="EMBL" id="FNUZ01000001">
    <property type="protein sequence ID" value="SEF59349.1"/>
    <property type="molecule type" value="Genomic_DNA"/>
</dbReference>
<organism evidence="2 3">
    <name type="scientific">Thalassococcus halodurans</name>
    <dbReference type="NCBI Taxonomy" id="373675"/>
    <lineage>
        <taxon>Bacteria</taxon>
        <taxon>Pseudomonadati</taxon>
        <taxon>Pseudomonadota</taxon>
        <taxon>Alphaproteobacteria</taxon>
        <taxon>Rhodobacterales</taxon>
        <taxon>Roseobacteraceae</taxon>
        <taxon>Thalassococcus</taxon>
    </lineage>
</organism>
<keyword evidence="1" id="KW-0472">Membrane</keyword>
<feature type="transmembrane region" description="Helical" evidence="1">
    <location>
        <begin position="7"/>
        <end position="30"/>
    </location>
</feature>
<evidence type="ECO:0000313" key="3">
    <source>
        <dbReference type="Proteomes" id="UP000236752"/>
    </source>
</evidence>
<dbReference type="Proteomes" id="UP000236752">
    <property type="component" value="Unassembled WGS sequence"/>
</dbReference>
<dbReference type="Pfam" id="PF14248">
    <property type="entry name" value="DUF4345"/>
    <property type="match status" value="1"/>
</dbReference>
<evidence type="ECO:0000313" key="2">
    <source>
        <dbReference type="EMBL" id="SEF59349.1"/>
    </source>
</evidence>
<dbReference type="RefSeq" id="WP_103908911.1">
    <property type="nucleotide sequence ID" value="NZ_FNUZ01000001.1"/>
</dbReference>
<evidence type="ECO:0000256" key="1">
    <source>
        <dbReference type="SAM" id="Phobius"/>
    </source>
</evidence>
<feature type="transmembrane region" description="Helical" evidence="1">
    <location>
        <begin position="104"/>
        <end position="122"/>
    </location>
</feature>
<keyword evidence="1" id="KW-0812">Transmembrane</keyword>
<sequence length="141" mass="14410">MTFLQKLALGIAGLTAFGIGSFILTAPQAFYASYGITLGSDASLLSELRAPAAGLAALGAVMLAGIKSPTLRPSSIVAAFIVFLGFPVGRILGLLIDGVPSDGILAALVLELAIAALCLFAFRRGTGHAASSHMTHKTKRI</sequence>
<dbReference type="AlphaFoldDB" id="A0A1H5T976"/>
<accession>A0A1H5T976</accession>
<evidence type="ECO:0008006" key="4">
    <source>
        <dbReference type="Google" id="ProtNLM"/>
    </source>
</evidence>
<gene>
    <name evidence="2" type="ORF">SAMN04488045_0534</name>
</gene>
<dbReference type="InterPro" id="IPR025597">
    <property type="entry name" value="DUF4345"/>
</dbReference>
<feature type="transmembrane region" description="Helical" evidence="1">
    <location>
        <begin position="50"/>
        <end position="66"/>
    </location>
</feature>
<proteinExistence type="predicted"/>
<keyword evidence="3" id="KW-1185">Reference proteome</keyword>
<name>A0A1H5T976_9RHOB</name>